<dbReference type="OrthoDB" id="1274006at2"/>
<evidence type="ECO:0000313" key="3">
    <source>
        <dbReference type="Proteomes" id="UP000184225"/>
    </source>
</evidence>
<protein>
    <submittedName>
        <fullName evidence="2">Uncharacterized protein</fullName>
    </submittedName>
</protein>
<evidence type="ECO:0000313" key="2">
    <source>
        <dbReference type="EMBL" id="SHI41884.1"/>
    </source>
</evidence>
<dbReference type="Proteomes" id="UP000184225">
    <property type="component" value="Unassembled WGS sequence"/>
</dbReference>
<proteinExistence type="predicted"/>
<dbReference type="RefSeq" id="WP_073147911.1">
    <property type="nucleotide sequence ID" value="NZ_FQYY01000001.1"/>
</dbReference>
<sequence length="266" mass="30936">MKKISWLLALIACVLFSRQANAQKEIENVNYYKYIVIPVQYKFQDEENKYLLNSLTKHLFKEEGYITYMDVEKKAKDLAFNKCLALYAEVESESESFFSLHTKLKLVLKDCDNKVIYETEGRSKIKTYKDAYQEALKEAFVPFTSFNYQYNGKNSYDNTSLYEEETTETVEVEEQVKPSLDEKLLGNYSLFNEEYIITKIEAGYVLTHSVTGNKKAFINVTSNNSILFNSDTINGSVTINEKEDLEIEYFNKNSGELEKVTLYKLK</sequence>
<reference evidence="2 3" key="1">
    <citation type="submission" date="2016-11" db="EMBL/GenBank/DDBJ databases">
        <authorList>
            <person name="Jaros S."/>
            <person name="Januszkiewicz K."/>
            <person name="Wedrychowicz H."/>
        </authorList>
    </citation>
    <scope>NUCLEOTIDE SEQUENCE [LARGE SCALE GENOMIC DNA]</scope>
    <source>
        <strain evidence="2 3">DSM 21425</strain>
    </source>
</reference>
<accession>A0A1M6AZE6</accession>
<keyword evidence="1" id="KW-0732">Signal</keyword>
<feature type="chain" id="PRO_5012567734" evidence="1">
    <location>
        <begin position="23"/>
        <end position="266"/>
    </location>
</feature>
<dbReference type="EMBL" id="FQYY01000001">
    <property type="protein sequence ID" value="SHI41884.1"/>
    <property type="molecule type" value="Genomic_DNA"/>
</dbReference>
<dbReference type="AlphaFoldDB" id="A0A1M6AZE6"/>
<evidence type="ECO:0000256" key="1">
    <source>
        <dbReference type="SAM" id="SignalP"/>
    </source>
</evidence>
<dbReference type="STRING" id="579105.SAMN04488096_101524"/>
<organism evidence="2 3">
    <name type="scientific">Mesonia phycicola</name>
    <dbReference type="NCBI Taxonomy" id="579105"/>
    <lineage>
        <taxon>Bacteria</taxon>
        <taxon>Pseudomonadati</taxon>
        <taxon>Bacteroidota</taxon>
        <taxon>Flavobacteriia</taxon>
        <taxon>Flavobacteriales</taxon>
        <taxon>Flavobacteriaceae</taxon>
        <taxon>Mesonia</taxon>
    </lineage>
</organism>
<feature type="signal peptide" evidence="1">
    <location>
        <begin position="1"/>
        <end position="22"/>
    </location>
</feature>
<keyword evidence="3" id="KW-1185">Reference proteome</keyword>
<gene>
    <name evidence="2" type="ORF">SAMN04488096_101524</name>
</gene>
<name>A0A1M6AZE6_9FLAO</name>